<organism evidence="2 3">
    <name type="scientific">Legionella dresdenensis</name>
    <dbReference type="NCBI Taxonomy" id="450200"/>
    <lineage>
        <taxon>Bacteria</taxon>
        <taxon>Pseudomonadati</taxon>
        <taxon>Pseudomonadota</taxon>
        <taxon>Gammaproteobacteria</taxon>
        <taxon>Legionellales</taxon>
        <taxon>Legionellaceae</taxon>
        <taxon>Legionella</taxon>
    </lineage>
</organism>
<comment type="caution">
    <text evidence="2">The sequence shown here is derived from an EMBL/GenBank/DDBJ whole genome shotgun (WGS) entry which is preliminary data.</text>
</comment>
<sequence length="118" mass="13092">MNTEKLFSYGTLQYETVQLANFGRTLEGNKDQLPGYELAMLEITDPDVIATSGEAFHPIISYTGNSANCVDGMVFDISEEELRCADSYEVADYKRIKVMLSSGISAWVYVNTVTEVAE</sequence>
<gene>
    <name evidence="2" type="ORF">ACFORL_10085</name>
</gene>
<dbReference type="SUPFAM" id="SSF110857">
    <property type="entry name" value="Gamma-glutamyl cyclotransferase-like"/>
    <property type="match status" value="1"/>
</dbReference>
<dbReference type="InterPro" id="IPR036568">
    <property type="entry name" value="GGCT-like_sf"/>
</dbReference>
<reference evidence="3" key="1">
    <citation type="journal article" date="2019" name="Int. J. Syst. Evol. Microbiol.">
        <title>The Global Catalogue of Microorganisms (GCM) 10K type strain sequencing project: providing services to taxonomists for standard genome sequencing and annotation.</title>
        <authorList>
            <consortium name="The Broad Institute Genomics Platform"/>
            <consortium name="The Broad Institute Genome Sequencing Center for Infectious Disease"/>
            <person name="Wu L."/>
            <person name="Ma J."/>
        </authorList>
    </citation>
    <scope>NUCLEOTIDE SEQUENCE [LARGE SCALE GENOMIC DNA]</scope>
    <source>
        <strain evidence="3">CCUG 59858</strain>
    </source>
</reference>
<dbReference type="Gene3D" id="3.10.490.10">
    <property type="entry name" value="Gamma-glutamyl cyclotransferase-like"/>
    <property type="match status" value="1"/>
</dbReference>
<keyword evidence="2" id="KW-0012">Acyltransferase</keyword>
<dbReference type="InterPro" id="IPR013024">
    <property type="entry name" value="GGCT-like"/>
</dbReference>
<dbReference type="Pfam" id="PF06094">
    <property type="entry name" value="GGACT"/>
    <property type="match status" value="1"/>
</dbReference>
<keyword evidence="3" id="KW-1185">Reference proteome</keyword>
<protein>
    <submittedName>
        <fullName evidence="2">Gamma-glutamylcyclotransferase family protein</fullName>
        <ecNumber evidence="2">2.3.2.-</ecNumber>
    </submittedName>
</protein>
<dbReference type="RefSeq" id="WP_382343619.1">
    <property type="nucleotide sequence ID" value="NZ_JBHSAB010000023.1"/>
</dbReference>
<keyword evidence="2" id="KW-0808">Transferase</keyword>
<evidence type="ECO:0000259" key="1">
    <source>
        <dbReference type="Pfam" id="PF06094"/>
    </source>
</evidence>
<evidence type="ECO:0000313" key="2">
    <source>
        <dbReference type="EMBL" id="MFC3909419.1"/>
    </source>
</evidence>
<dbReference type="InterPro" id="IPR009288">
    <property type="entry name" value="AIG2-like_dom"/>
</dbReference>
<evidence type="ECO:0000313" key="3">
    <source>
        <dbReference type="Proteomes" id="UP001595758"/>
    </source>
</evidence>
<dbReference type="EMBL" id="JBHSAB010000023">
    <property type="protein sequence ID" value="MFC3909419.1"/>
    <property type="molecule type" value="Genomic_DNA"/>
</dbReference>
<dbReference type="GO" id="GO:0016746">
    <property type="term" value="F:acyltransferase activity"/>
    <property type="evidence" value="ECO:0007669"/>
    <property type="project" value="UniProtKB-KW"/>
</dbReference>
<name>A0ABV8CGU9_9GAMM</name>
<accession>A0ABV8CGU9</accession>
<dbReference type="EC" id="2.3.2.-" evidence="2"/>
<proteinExistence type="predicted"/>
<dbReference type="Proteomes" id="UP001595758">
    <property type="component" value="Unassembled WGS sequence"/>
</dbReference>
<dbReference type="CDD" id="cd06661">
    <property type="entry name" value="GGCT_like"/>
    <property type="match status" value="1"/>
</dbReference>
<feature type="domain" description="Gamma-glutamylcyclotransferase AIG2-like" evidence="1">
    <location>
        <begin position="6"/>
        <end position="111"/>
    </location>
</feature>